<dbReference type="Gene3D" id="2.130.10.130">
    <property type="entry name" value="Integrin alpha, N-terminal"/>
    <property type="match status" value="1"/>
</dbReference>
<evidence type="ECO:0008006" key="4">
    <source>
        <dbReference type="Google" id="ProtNLM"/>
    </source>
</evidence>
<dbReference type="InterPro" id="IPR028994">
    <property type="entry name" value="Integrin_alpha_N"/>
</dbReference>
<name>A0A2A4MM82_9GAMM</name>
<dbReference type="AlphaFoldDB" id="A0A2A4MM82"/>
<sequence length="576" mass="62951">MNSLRLNFSLAVGLSLVAAAGNIALADSALSNSATVDSSLANYRQQAFSLPAEIESIILADTNNDGLKDIVANLGKEIRIYFQDTDGFDFVSGFDSVELPGSAIGWDISYGYARLGSPGGFALIALIDGSEALAWTVSDSHFDSSQVLIGGLQGFLGKGVSRLHFSRDINGDGIDDLIIPGAGVLKLLLDNGDGSYQDSLSINSDIQMRTTLSSDRLERRTGQSIRIPLMNMRDVNSDGFDDLVTRSRESIQVFIAQGNSSPYFNSSPSYVIDLAAIEARLGGFDFDKIDFSNLTGLLALTHEEIFDDVDMDGYEDLLLREGGKVSLFAGLPNGMDLEQPRQVLRSGGNVVSSFLFDENEDGLKDLWIWRVETISVGDIFLWLALSGSISVEAFIYPNEGEKFARRPSRKITVALKFPSVISLAGTANEIQDLSKQAQQSGITPSASANIDSNMSSQDVLVLLNNRLEIFLNSVSPKPEQEDENLYWGALDYSRDKDEYEINIRQIINDLTVIESPELRSIAGKTADVLINLNTDIKDGDIITLKLNDDELDDVFIFTHHDSTQYEGLLLLSKETD</sequence>
<evidence type="ECO:0000313" key="3">
    <source>
        <dbReference type="Proteomes" id="UP000218172"/>
    </source>
</evidence>
<feature type="signal peptide" evidence="1">
    <location>
        <begin position="1"/>
        <end position="26"/>
    </location>
</feature>
<accession>A0A2A4MM82</accession>
<evidence type="ECO:0000313" key="2">
    <source>
        <dbReference type="EMBL" id="PCH60854.1"/>
    </source>
</evidence>
<proteinExistence type="predicted"/>
<dbReference type="Proteomes" id="UP000218172">
    <property type="component" value="Unassembled WGS sequence"/>
</dbReference>
<organism evidence="2 3">
    <name type="scientific">SAR86 cluster bacterium</name>
    <dbReference type="NCBI Taxonomy" id="2030880"/>
    <lineage>
        <taxon>Bacteria</taxon>
        <taxon>Pseudomonadati</taxon>
        <taxon>Pseudomonadota</taxon>
        <taxon>Gammaproteobacteria</taxon>
        <taxon>SAR86 cluster</taxon>
    </lineage>
</organism>
<evidence type="ECO:0000256" key="1">
    <source>
        <dbReference type="SAM" id="SignalP"/>
    </source>
</evidence>
<gene>
    <name evidence="2" type="ORF">COC19_05345</name>
</gene>
<protein>
    <recommendedName>
        <fullName evidence="4">VCBS repeat-containing protein</fullName>
    </recommendedName>
</protein>
<dbReference type="SUPFAM" id="SSF69318">
    <property type="entry name" value="Integrin alpha N-terminal domain"/>
    <property type="match status" value="1"/>
</dbReference>
<keyword evidence="1" id="KW-0732">Signal</keyword>
<comment type="caution">
    <text evidence="2">The sequence shown here is derived from an EMBL/GenBank/DDBJ whole genome shotgun (WGS) entry which is preliminary data.</text>
</comment>
<reference evidence="3" key="1">
    <citation type="submission" date="2017-08" db="EMBL/GenBank/DDBJ databases">
        <title>A dynamic microbial community with high functional redundancy inhabits the cold, oxic subseafloor aquifer.</title>
        <authorList>
            <person name="Tully B.J."/>
            <person name="Wheat C.G."/>
            <person name="Glazer B.T."/>
            <person name="Huber J.A."/>
        </authorList>
    </citation>
    <scope>NUCLEOTIDE SEQUENCE [LARGE SCALE GENOMIC DNA]</scope>
</reference>
<feature type="chain" id="PRO_5012652801" description="VCBS repeat-containing protein" evidence="1">
    <location>
        <begin position="27"/>
        <end position="576"/>
    </location>
</feature>
<dbReference type="EMBL" id="NVQR01000079">
    <property type="protein sequence ID" value="PCH60854.1"/>
    <property type="molecule type" value="Genomic_DNA"/>
</dbReference>